<dbReference type="RefSeq" id="WP_396640706.1">
    <property type="nucleotide sequence ID" value="NZ_JBIQWL010000003.1"/>
</dbReference>
<feature type="transmembrane region" description="Helical" evidence="1">
    <location>
        <begin position="66"/>
        <end position="87"/>
    </location>
</feature>
<feature type="transmembrane region" description="Helical" evidence="1">
    <location>
        <begin position="320"/>
        <end position="340"/>
    </location>
</feature>
<evidence type="ECO:0000313" key="3">
    <source>
        <dbReference type="Proteomes" id="UP001610861"/>
    </source>
</evidence>
<protein>
    <submittedName>
        <fullName evidence="2">DUF6541 family protein</fullName>
    </submittedName>
</protein>
<keyword evidence="1" id="KW-0812">Transmembrane</keyword>
<feature type="transmembrane region" description="Helical" evidence="1">
    <location>
        <begin position="218"/>
        <end position="240"/>
    </location>
</feature>
<feature type="transmembrane region" description="Helical" evidence="1">
    <location>
        <begin position="371"/>
        <end position="389"/>
    </location>
</feature>
<name>A0ABW7Q9D0_9MICO</name>
<organism evidence="2 3">
    <name type="scientific">Microbacterium alkaliflavum</name>
    <dbReference type="NCBI Taxonomy" id="3248839"/>
    <lineage>
        <taxon>Bacteria</taxon>
        <taxon>Bacillati</taxon>
        <taxon>Actinomycetota</taxon>
        <taxon>Actinomycetes</taxon>
        <taxon>Micrococcales</taxon>
        <taxon>Microbacteriaceae</taxon>
        <taxon>Microbacterium</taxon>
    </lineage>
</organism>
<keyword evidence="1" id="KW-1133">Transmembrane helix</keyword>
<feature type="transmembrane region" description="Helical" evidence="1">
    <location>
        <begin position="38"/>
        <end position="60"/>
    </location>
</feature>
<feature type="transmembrane region" description="Helical" evidence="1">
    <location>
        <begin position="396"/>
        <end position="420"/>
    </location>
</feature>
<feature type="transmembrane region" description="Helical" evidence="1">
    <location>
        <begin position="99"/>
        <end position="123"/>
    </location>
</feature>
<gene>
    <name evidence="2" type="ORF">ACH3VR_10345</name>
</gene>
<keyword evidence="1" id="KW-0472">Membrane</keyword>
<feature type="transmembrane region" description="Helical" evidence="1">
    <location>
        <begin position="467"/>
        <end position="488"/>
    </location>
</feature>
<evidence type="ECO:0000256" key="1">
    <source>
        <dbReference type="SAM" id="Phobius"/>
    </source>
</evidence>
<feature type="transmembrane region" description="Helical" evidence="1">
    <location>
        <begin position="270"/>
        <end position="286"/>
    </location>
</feature>
<feature type="transmembrane region" description="Helical" evidence="1">
    <location>
        <begin position="246"/>
        <end position="263"/>
    </location>
</feature>
<feature type="transmembrane region" description="Helical" evidence="1">
    <location>
        <begin position="12"/>
        <end position="31"/>
    </location>
</feature>
<feature type="transmembrane region" description="Helical" evidence="1">
    <location>
        <begin position="192"/>
        <end position="211"/>
    </location>
</feature>
<dbReference type="Pfam" id="PF20176">
    <property type="entry name" value="DUF6541"/>
    <property type="match status" value="1"/>
</dbReference>
<dbReference type="Proteomes" id="UP001610861">
    <property type="component" value="Unassembled WGS sequence"/>
</dbReference>
<comment type="caution">
    <text evidence="2">The sequence shown here is derived from an EMBL/GenBank/DDBJ whole genome shotgun (WGS) entry which is preliminary data.</text>
</comment>
<evidence type="ECO:0000313" key="2">
    <source>
        <dbReference type="EMBL" id="MFH8250753.1"/>
    </source>
</evidence>
<proteinExistence type="predicted"/>
<sequence length="640" mass="67098">MSGAWSVAVPPFLVAAAVFIVPGLAVILAGWGWRRIGLLFVAPAVSTAILAVAAIAAPVIGLGWSLIPVLGLTAVAAAVAYLLRRWVGREGLSRPPLRVVLAAGGGFVAAAVIMWLQLTYVFVSPDSISQTFDAIIHLNTVRFAVDTSNASAFHIGATSDIPFYPNAWHSVAALTAQLTGVSVPVAVNAANLAIGAIAWPASCIALASALFGDRATALLSSAALSTGFGAFPILLFSFGVLYPNTIAYAILPAGIAALWWLWLARGAAGRTRAAVLLIVVCAGIGLGHPNAFLALFAFGAFMLLWELGRDALRRRTRRAWVVNGSIAAAILIAGAVLWRFSRTGYDMSRWGPWQSTAQSVGEALLLSPHSYPLTLVVSALVVVGLVTVVRRPRYVIFAIPFAVAALMFVLVSGTGVGNILREMVTNPWYNDSYRLAALLPIAGIPVATLGALTIVDGATAIIRRRGIPRSVVVAASAVAVVLVFSVGIGPNVTRTASDARGAYTLSDGSALLTSDEAKLLGRLDDTTPPDAVIAGNPWTGASLAYAIAGRQVVEKHVFGARDDDEVYLDAHLKEIDADPRVCEAVRRIGITHVLDFGSQNVFNSPGSGLDRVGLDDLPASDHLILVDSEGTARLFRIEGC</sequence>
<dbReference type="InterPro" id="IPR046671">
    <property type="entry name" value="DUF6541"/>
</dbReference>
<keyword evidence="3" id="KW-1185">Reference proteome</keyword>
<accession>A0ABW7Q9D0</accession>
<reference evidence="2 3" key="1">
    <citation type="submission" date="2024-09" db="EMBL/GenBank/DDBJ databases">
        <authorList>
            <person name="Pan X."/>
        </authorList>
    </citation>
    <scope>NUCLEOTIDE SEQUENCE [LARGE SCALE GENOMIC DNA]</scope>
    <source>
        <strain evidence="2 3">B2969</strain>
    </source>
</reference>
<dbReference type="EMBL" id="JBIQWL010000003">
    <property type="protein sequence ID" value="MFH8250753.1"/>
    <property type="molecule type" value="Genomic_DNA"/>
</dbReference>
<feature type="transmembrane region" description="Helical" evidence="1">
    <location>
        <begin position="292"/>
        <end position="308"/>
    </location>
</feature>
<feature type="transmembrane region" description="Helical" evidence="1">
    <location>
        <begin position="432"/>
        <end position="455"/>
    </location>
</feature>